<reference evidence="1" key="2">
    <citation type="submission" date="2019-01" db="UniProtKB">
        <authorList>
            <consortium name="EnsemblPlants"/>
        </authorList>
    </citation>
    <scope>IDENTIFICATION</scope>
    <source>
        <strain evidence="1">cv. Heinz 1706</strain>
    </source>
</reference>
<dbReference type="AlphaFoldDB" id="A0A3Q7I1Q4"/>
<protein>
    <submittedName>
        <fullName evidence="1">Uncharacterized protein</fullName>
    </submittedName>
</protein>
<evidence type="ECO:0000313" key="2">
    <source>
        <dbReference type="Proteomes" id="UP000004994"/>
    </source>
</evidence>
<reference evidence="1" key="1">
    <citation type="journal article" date="2012" name="Nature">
        <title>The tomato genome sequence provides insights into fleshy fruit evolution.</title>
        <authorList>
            <consortium name="Tomato Genome Consortium"/>
        </authorList>
    </citation>
    <scope>NUCLEOTIDE SEQUENCE [LARGE SCALE GENOMIC DNA]</scope>
    <source>
        <strain evidence="1">cv. Heinz 1706</strain>
    </source>
</reference>
<dbReference type="InParanoid" id="A0A3Q7I1Q4"/>
<proteinExistence type="predicted"/>
<dbReference type="Proteomes" id="UP000004994">
    <property type="component" value="Chromosome 9"/>
</dbReference>
<dbReference type="Gramene" id="Solyc09g055803.1.1">
    <property type="protein sequence ID" value="Solyc09g055803.1.1"/>
    <property type="gene ID" value="Solyc09g055803.1"/>
</dbReference>
<accession>A0A3Q7I1Q4</accession>
<organism evidence="1">
    <name type="scientific">Solanum lycopersicum</name>
    <name type="common">Tomato</name>
    <name type="synonym">Lycopersicon esculentum</name>
    <dbReference type="NCBI Taxonomy" id="4081"/>
    <lineage>
        <taxon>Eukaryota</taxon>
        <taxon>Viridiplantae</taxon>
        <taxon>Streptophyta</taxon>
        <taxon>Embryophyta</taxon>
        <taxon>Tracheophyta</taxon>
        <taxon>Spermatophyta</taxon>
        <taxon>Magnoliopsida</taxon>
        <taxon>eudicotyledons</taxon>
        <taxon>Gunneridae</taxon>
        <taxon>Pentapetalae</taxon>
        <taxon>asterids</taxon>
        <taxon>lamiids</taxon>
        <taxon>Solanales</taxon>
        <taxon>Solanaceae</taxon>
        <taxon>Solanoideae</taxon>
        <taxon>Solaneae</taxon>
        <taxon>Solanum</taxon>
        <taxon>Solanum subgen. Lycopersicon</taxon>
    </lineage>
</organism>
<evidence type="ECO:0000313" key="1">
    <source>
        <dbReference type="EnsemblPlants" id="Solyc09g055803.1.1"/>
    </source>
</evidence>
<sequence>MYVSVEHTVMENKVGTVLLVFYLFSTDSVSSSKLCRPINELLSEGNPQKYHGTSALSRYKI</sequence>
<name>A0A3Q7I1Q4_SOLLC</name>
<dbReference type="EnsemblPlants" id="Solyc09g055803.1.1">
    <property type="protein sequence ID" value="Solyc09g055803.1.1"/>
    <property type="gene ID" value="Solyc09g055803.1"/>
</dbReference>
<keyword evidence="2" id="KW-1185">Reference proteome</keyword>